<gene>
    <name evidence="4" type="primary">rpl24</name>
    <name evidence="6" type="ORF">D1869_01875</name>
    <name evidence="5" type="ORF">HNQ62_000735</name>
</gene>
<dbReference type="EMBL" id="CP045484">
    <property type="protein sequence ID" value="QGR16072.1"/>
    <property type="molecule type" value="Genomic_DNA"/>
</dbReference>
<comment type="function">
    <text evidence="4">One of two assembly initiator proteins, it binds directly to the 5'-end of the 23S rRNA, where it nucleates assembly of the 50S subunit.</text>
</comment>
<reference evidence="6 7" key="1">
    <citation type="submission" date="2019-10" db="EMBL/GenBank/DDBJ databases">
        <title>Genome Sequences from Six Type Strain Members of the Archaeal Family Sulfolobaceae: Acidianus ambivalens, Acidianus infernus, Metallosphaera prunae, Stygiolobus azoricus, Sulfolobus metallicus, and Sulfurisphaera ohwakuensis.</title>
        <authorList>
            <person name="Counts J.A."/>
            <person name="Kelly R.M."/>
        </authorList>
    </citation>
    <scope>NUCLEOTIDE SEQUENCE [LARGE SCALE GENOMIC DNA]</scope>
    <source>
        <strain evidence="6 7">TA-1</strain>
    </source>
</reference>
<comment type="similarity">
    <text evidence="1 4">Belongs to the universal ribosomal protein uL24 family.</text>
</comment>
<evidence type="ECO:0000256" key="1">
    <source>
        <dbReference type="ARBA" id="ARBA00010618"/>
    </source>
</evidence>
<dbReference type="GeneID" id="25400203"/>
<evidence type="ECO:0000313" key="5">
    <source>
        <dbReference type="EMBL" id="MBB5253002.1"/>
    </source>
</evidence>
<keyword evidence="3 4" id="KW-0687">Ribonucleoprotein</keyword>
<comment type="subunit">
    <text evidence="4">Part of the 50S ribosomal subunit.</text>
</comment>
<dbReference type="NCBIfam" id="TIGR01080">
    <property type="entry name" value="rplX_A_E"/>
    <property type="match status" value="1"/>
</dbReference>
<dbReference type="Proteomes" id="UP000582213">
    <property type="component" value="Unassembled WGS sequence"/>
</dbReference>
<dbReference type="CDD" id="cd06089">
    <property type="entry name" value="KOW_RPL26"/>
    <property type="match status" value="1"/>
</dbReference>
<dbReference type="GO" id="GO:0003735">
    <property type="term" value="F:structural constituent of ribosome"/>
    <property type="evidence" value="ECO:0007669"/>
    <property type="project" value="UniProtKB-UniRule"/>
</dbReference>
<dbReference type="RefSeq" id="WP_052846306.1">
    <property type="nucleotide sequence ID" value="NZ_AP031374.1"/>
</dbReference>
<reference evidence="5 8" key="2">
    <citation type="submission" date="2020-08" db="EMBL/GenBank/DDBJ databases">
        <title>Genomic Encyclopedia of Type Strains, Phase IV (KMG-IV): sequencing the most valuable type-strain genomes for metagenomic binning, comparative biology and taxonomic classification.</title>
        <authorList>
            <person name="Goeker M."/>
        </authorList>
    </citation>
    <scope>NUCLEOTIDE SEQUENCE [LARGE SCALE GENOMIC DNA]</scope>
    <source>
        <strain evidence="5 8">DSM 12421</strain>
    </source>
</reference>
<evidence type="ECO:0000256" key="2">
    <source>
        <dbReference type="ARBA" id="ARBA00022980"/>
    </source>
</evidence>
<dbReference type="PANTHER" id="PTHR11143">
    <property type="entry name" value="60S RIBOSOMAL PROTEIN L26 FAMILY MEMBER"/>
    <property type="match status" value="1"/>
</dbReference>
<name>A0A650CE68_SULOH</name>
<evidence type="ECO:0000256" key="3">
    <source>
        <dbReference type="ARBA" id="ARBA00023274"/>
    </source>
</evidence>
<organism evidence="6 7">
    <name type="scientific">Sulfurisphaera ohwakuensis</name>
    <dbReference type="NCBI Taxonomy" id="69656"/>
    <lineage>
        <taxon>Archaea</taxon>
        <taxon>Thermoproteota</taxon>
        <taxon>Thermoprotei</taxon>
        <taxon>Sulfolobales</taxon>
        <taxon>Sulfolobaceae</taxon>
        <taxon>Sulfurisphaera</taxon>
    </lineage>
</organism>
<keyword evidence="4" id="KW-0694">RNA-binding</keyword>
<dbReference type="InterPro" id="IPR041988">
    <property type="entry name" value="Ribosomal_uL24_KOW"/>
</dbReference>
<dbReference type="GO" id="GO:0006412">
    <property type="term" value="P:translation"/>
    <property type="evidence" value="ECO:0007669"/>
    <property type="project" value="UniProtKB-UniRule"/>
</dbReference>
<dbReference type="Proteomes" id="UP000427373">
    <property type="component" value="Chromosome"/>
</dbReference>
<proteinExistence type="inferred from homology"/>
<dbReference type="OrthoDB" id="10899at2157"/>
<sequence>MVSHKPSKQRLLLYNLPKHQRHKLLTAKLSKELQQQYGIKRLAIRKGDTVKVMRGDKDVLNFEGKVVEVNRKTGRIAIEGLTRKKADGTPVYRWIHASKVIITKLDLSDAKRKEIIERKRKAREEYLKKKEQTTEAK</sequence>
<evidence type="ECO:0000256" key="4">
    <source>
        <dbReference type="HAMAP-Rule" id="MF_01326"/>
    </source>
</evidence>
<dbReference type="InterPro" id="IPR014722">
    <property type="entry name" value="Rib_uL2_dom2"/>
</dbReference>
<dbReference type="SMR" id="A0A650CE68"/>
<keyword evidence="2 4" id="KW-0689">Ribosomal protein</keyword>
<dbReference type="HAMAP" id="MF_01326_A">
    <property type="entry name" value="Ribosomal_uL24_A"/>
    <property type="match status" value="1"/>
</dbReference>
<dbReference type="Gene3D" id="2.30.30.30">
    <property type="match status" value="1"/>
</dbReference>
<dbReference type="SUPFAM" id="SSF50104">
    <property type="entry name" value="Translation proteins SH3-like domain"/>
    <property type="match status" value="1"/>
</dbReference>
<dbReference type="AlphaFoldDB" id="A0A650CE68"/>
<evidence type="ECO:0000313" key="8">
    <source>
        <dbReference type="Proteomes" id="UP000582213"/>
    </source>
</evidence>
<evidence type="ECO:0000313" key="7">
    <source>
        <dbReference type="Proteomes" id="UP000427373"/>
    </source>
</evidence>
<keyword evidence="7" id="KW-1185">Reference proteome</keyword>
<evidence type="ECO:0000313" key="6">
    <source>
        <dbReference type="EMBL" id="QGR16072.1"/>
    </source>
</evidence>
<protein>
    <recommendedName>
        <fullName evidence="4">Large ribosomal subunit protein uL24</fullName>
    </recommendedName>
</protein>
<dbReference type="FunFam" id="2.30.30.30:FF:000009">
    <property type="entry name" value="60S ribosomal protein L26"/>
    <property type="match status" value="1"/>
</dbReference>
<accession>A0A650CE68</accession>
<dbReference type="InterPro" id="IPR005756">
    <property type="entry name" value="Ribosomal_uL24_euk/arc"/>
</dbReference>
<dbReference type="Pfam" id="PF16906">
    <property type="entry name" value="Ribosomal_L26"/>
    <property type="match status" value="1"/>
</dbReference>
<comment type="function">
    <text evidence="4">Located at the polypeptide exit tunnel on the outside of the subunit.</text>
</comment>
<keyword evidence="4" id="KW-0699">rRNA-binding</keyword>
<dbReference type="KEGG" id="soh:D1869_01875"/>
<dbReference type="InterPro" id="IPR008991">
    <property type="entry name" value="Translation_prot_SH3-like_sf"/>
</dbReference>
<dbReference type="EMBL" id="JACHFY010000002">
    <property type="protein sequence ID" value="MBB5253002.1"/>
    <property type="molecule type" value="Genomic_DNA"/>
</dbReference>
<dbReference type="GO" id="GO:0015934">
    <property type="term" value="C:large ribosomal subunit"/>
    <property type="evidence" value="ECO:0007669"/>
    <property type="project" value="UniProtKB-UniRule"/>
</dbReference>
<dbReference type="GO" id="GO:0019843">
    <property type="term" value="F:rRNA binding"/>
    <property type="evidence" value="ECO:0007669"/>
    <property type="project" value="UniProtKB-UniRule"/>
</dbReference>